<comment type="caution">
    <text evidence="3">The sequence shown here is derived from an EMBL/GenBank/DDBJ whole genome shotgun (WGS) entry which is preliminary data.</text>
</comment>
<sequence>MAEEKNCINADEYLANNPFMRHNHMKIERISTECSEISMEVHPDGLNIMGMIHGGLLYSLADVVTGLTARADGRKYVTQSAHVNFIGNVSQGRVTARGILVRRGRVITIVRGEVTDENGKLLADVTADMFCVGQEKSD</sequence>
<dbReference type="Gene3D" id="3.10.129.10">
    <property type="entry name" value="Hotdog Thioesterase"/>
    <property type="match status" value="1"/>
</dbReference>
<dbReference type="CDD" id="cd03443">
    <property type="entry name" value="PaaI_thioesterase"/>
    <property type="match status" value="1"/>
</dbReference>
<dbReference type="InterPro" id="IPR006683">
    <property type="entry name" value="Thioestr_dom"/>
</dbReference>
<dbReference type="InterPro" id="IPR029069">
    <property type="entry name" value="HotDog_dom_sf"/>
</dbReference>
<dbReference type="EMBL" id="JACRTJ010000014">
    <property type="protein sequence ID" value="MBC8598888.1"/>
    <property type="molecule type" value="Genomic_DNA"/>
</dbReference>
<accession>A0ABR7NSD4</accession>
<evidence type="ECO:0000313" key="4">
    <source>
        <dbReference type="Proteomes" id="UP000647491"/>
    </source>
</evidence>
<keyword evidence="1" id="KW-0378">Hydrolase</keyword>
<dbReference type="RefSeq" id="WP_022273883.1">
    <property type="nucleotide sequence ID" value="NZ_JACRTJ010000014.1"/>
</dbReference>
<dbReference type="Proteomes" id="UP000647491">
    <property type="component" value="Unassembled WGS sequence"/>
</dbReference>
<reference evidence="3 4" key="1">
    <citation type="submission" date="2020-08" db="EMBL/GenBank/DDBJ databases">
        <title>Genome public.</title>
        <authorList>
            <person name="Liu C."/>
            <person name="Sun Q."/>
        </authorList>
    </citation>
    <scope>NUCLEOTIDE SEQUENCE [LARGE SCALE GENOMIC DNA]</scope>
    <source>
        <strain evidence="3 4">BX10</strain>
    </source>
</reference>
<evidence type="ECO:0000313" key="3">
    <source>
        <dbReference type="EMBL" id="MBC8598888.1"/>
    </source>
</evidence>
<organism evidence="3 4">
    <name type="scientific">Enterocloster hominis</name>
    <name type="common">ex Liu et al. 2021</name>
    <dbReference type="NCBI Taxonomy" id="2763663"/>
    <lineage>
        <taxon>Bacteria</taxon>
        <taxon>Bacillati</taxon>
        <taxon>Bacillota</taxon>
        <taxon>Clostridia</taxon>
        <taxon>Lachnospirales</taxon>
        <taxon>Lachnospiraceae</taxon>
        <taxon>Enterocloster</taxon>
    </lineage>
</organism>
<name>A0ABR7NSD4_9FIRM</name>
<evidence type="ECO:0000256" key="1">
    <source>
        <dbReference type="ARBA" id="ARBA00022801"/>
    </source>
</evidence>
<dbReference type="PANTHER" id="PTHR42856">
    <property type="entry name" value="ACYL-COENZYME A THIOESTERASE PAAI"/>
    <property type="match status" value="1"/>
</dbReference>
<proteinExistence type="predicted"/>
<evidence type="ECO:0000259" key="2">
    <source>
        <dbReference type="Pfam" id="PF03061"/>
    </source>
</evidence>
<dbReference type="Pfam" id="PF03061">
    <property type="entry name" value="4HBT"/>
    <property type="match status" value="1"/>
</dbReference>
<dbReference type="InterPro" id="IPR003736">
    <property type="entry name" value="PAAI_dom"/>
</dbReference>
<keyword evidence="4" id="KW-1185">Reference proteome</keyword>
<feature type="domain" description="Thioesterase" evidence="2">
    <location>
        <begin position="49"/>
        <end position="122"/>
    </location>
</feature>
<protein>
    <submittedName>
        <fullName evidence="3">PaaI family thioesterase</fullName>
    </submittedName>
</protein>
<gene>
    <name evidence="3" type="ORF">H8708_06540</name>
</gene>
<dbReference type="InterPro" id="IPR052723">
    <property type="entry name" value="Acyl-CoA_thioesterase_PaaI"/>
</dbReference>
<dbReference type="PANTHER" id="PTHR42856:SF1">
    <property type="entry name" value="ACYL-COENZYME A THIOESTERASE PAAI"/>
    <property type="match status" value="1"/>
</dbReference>
<dbReference type="NCBIfam" id="TIGR00369">
    <property type="entry name" value="unchar_dom_1"/>
    <property type="match status" value="1"/>
</dbReference>
<dbReference type="SUPFAM" id="SSF54637">
    <property type="entry name" value="Thioesterase/thiol ester dehydrase-isomerase"/>
    <property type="match status" value="1"/>
</dbReference>